<sequence length="255" mass="28514">MFSSDDKVAEATRLAEQHEFITSGLGFLIHPVIEHHINDYEAPVRIADISQGLQFPPNNDPRLPRCKLETVRMSIKDVVHPDGVQEYAGMFHVVAVRLAHLIIGNRDWNTAVDNLISLLRPGGWIQWTDWDPRTARIAGVKPGAEDKALRNLLEKYSDVLKEKQVGTTYRISSSFTEAGLVEEDSDMYPLPPDSGLTSNIAHGALRQLETVGSVGSGEIQQLIRGVDKEIEAGNSLIWYDLWCHIARKPKQSKRS</sequence>
<dbReference type="eggNOG" id="ENOG502T6XG">
    <property type="taxonomic scope" value="Eukaryota"/>
</dbReference>
<keyword evidence="2" id="KW-1185">Reference proteome</keyword>
<organism evidence="1 2">
    <name type="scientific">Dothistroma septosporum (strain NZE10 / CBS 128990)</name>
    <name type="common">Red band needle blight fungus</name>
    <name type="synonym">Mycosphaerella pini</name>
    <dbReference type="NCBI Taxonomy" id="675120"/>
    <lineage>
        <taxon>Eukaryota</taxon>
        <taxon>Fungi</taxon>
        <taxon>Dikarya</taxon>
        <taxon>Ascomycota</taxon>
        <taxon>Pezizomycotina</taxon>
        <taxon>Dothideomycetes</taxon>
        <taxon>Dothideomycetidae</taxon>
        <taxon>Mycosphaerellales</taxon>
        <taxon>Mycosphaerellaceae</taxon>
        <taxon>Dothistroma</taxon>
    </lineage>
</organism>
<reference evidence="2" key="1">
    <citation type="journal article" date="2012" name="PLoS Genet.">
        <title>The genomes of the fungal plant pathogens Cladosporium fulvum and Dothistroma septosporum reveal adaptation to different hosts and lifestyles but also signatures of common ancestry.</title>
        <authorList>
            <person name="de Wit P.J.G.M."/>
            <person name="van der Burgt A."/>
            <person name="Oekmen B."/>
            <person name="Stergiopoulos I."/>
            <person name="Abd-Elsalam K.A."/>
            <person name="Aerts A.L."/>
            <person name="Bahkali A.H."/>
            <person name="Beenen H.G."/>
            <person name="Chettri P."/>
            <person name="Cox M.P."/>
            <person name="Datema E."/>
            <person name="de Vries R.P."/>
            <person name="Dhillon B."/>
            <person name="Ganley A.R."/>
            <person name="Griffiths S.A."/>
            <person name="Guo Y."/>
            <person name="Hamelin R.C."/>
            <person name="Henrissat B."/>
            <person name="Kabir M.S."/>
            <person name="Jashni M.K."/>
            <person name="Kema G."/>
            <person name="Klaubauf S."/>
            <person name="Lapidus A."/>
            <person name="Levasseur A."/>
            <person name="Lindquist E."/>
            <person name="Mehrabi R."/>
            <person name="Ohm R.A."/>
            <person name="Owen T.J."/>
            <person name="Salamov A."/>
            <person name="Schwelm A."/>
            <person name="Schijlen E."/>
            <person name="Sun H."/>
            <person name="van den Burg H.A."/>
            <person name="van Ham R.C.H.J."/>
            <person name="Zhang S."/>
            <person name="Goodwin S.B."/>
            <person name="Grigoriev I.V."/>
            <person name="Collemare J."/>
            <person name="Bradshaw R.E."/>
        </authorList>
    </citation>
    <scope>NUCLEOTIDE SEQUENCE [LARGE SCALE GENOMIC DNA]</scope>
    <source>
        <strain evidence="2">NZE10 / CBS 128990</strain>
    </source>
</reference>
<evidence type="ECO:0000313" key="1">
    <source>
        <dbReference type="EMBL" id="EME45709.1"/>
    </source>
</evidence>
<dbReference type="OMA" id="PPHEIRI"/>
<dbReference type="AlphaFoldDB" id="N1PTH9"/>
<dbReference type="EMBL" id="KB446538">
    <property type="protein sequence ID" value="EME45709.1"/>
    <property type="molecule type" value="Genomic_DNA"/>
</dbReference>
<dbReference type="STRING" id="675120.N1PTH9"/>
<dbReference type="Proteomes" id="UP000016933">
    <property type="component" value="Unassembled WGS sequence"/>
</dbReference>
<name>N1PTH9_DOTSN</name>
<evidence type="ECO:0000313" key="2">
    <source>
        <dbReference type="Proteomes" id="UP000016933"/>
    </source>
</evidence>
<reference evidence="1 2" key="2">
    <citation type="journal article" date="2012" name="PLoS Pathog.">
        <title>Diverse lifestyles and strategies of plant pathogenesis encoded in the genomes of eighteen Dothideomycetes fungi.</title>
        <authorList>
            <person name="Ohm R.A."/>
            <person name="Feau N."/>
            <person name="Henrissat B."/>
            <person name="Schoch C.L."/>
            <person name="Horwitz B.A."/>
            <person name="Barry K.W."/>
            <person name="Condon B.J."/>
            <person name="Copeland A.C."/>
            <person name="Dhillon B."/>
            <person name="Glaser F."/>
            <person name="Hesse C.N."/>
            <person name="Kosti I."/>
            <person name="LaButti K."/>
            <person name="Lindquist E.A."/>
            <person name="Lucas S."/>
            <person name="Salamov A.A."/>
            <person name="Bradshaw R.E."/>
            <person name="Ciuffetti L."/>
            <person name="Hamelin R.C."/>
            <person name="Kema G.H.J."/>
            <person name="Lawrence C."/>
            <person name="Scott J.A."/>
            <person name="Spatafora J.W."/>
            <person name="Turgeon B.G."/>
            <person name="de Wit P.J.G.M."/>
            <person name="Zhong S."/>
            <person name="Goodwin S.B."/>
            <person name="Grigoriev I.V."/>
        </authorList>
    </citation>
    <scope>NUCLEOTIDE SEQUENCE [LARGE SCALE GENOMIC DNA]</scope>
    <source>
        <strain evidence="2">NZE10 / CBS 128990</strain>
    </source>
</reference>
<gene>
    <name evidence="1" type="ORF">DOTSEDRAFT_71415</name>
</gene>
<dbReference type="HOGENOM" id="CLU_1175881_0_0_1"/>
<protein>
    <recommendedName>
        <fullName evidence="3">Methyltransferase type 11 domain-containing protein</fullName>
    </recommendedName>
</protein>
<proteinExistence type="predicted"/>
<dbReference type="InterPro" id="IPR029063">
    <property type="entry name" value="SAM-dependent_MTases_sf"/>
</dbReference>
<accession>N1PTH9</accession>
<dbReference type="SUPFAM" id="SSF53335">
    <property type="entry name" value="S-adenosyl-L-methionine-dependent methyltransferases"/>
    <property type="match status" value="1"/>
</dbReference>
<dbReference type="OrthoDB" id="417697at2759"/>
<evidence type="ECO:0008006" key="3">
    <source>
        <dbReference type="Google" id="ProtNLM"/>
    </source>
</evidence>